<feature type="domain" description="Small ribosomal subunit protein uS4 N-terminal" evidence="10">
    <location>
        <begin position="3"/>
        <end position="100"/>
    </location>
</feature>
<dbReference type="GO" id="GO:0015935">
    <property type="term" value="C:small ribosomal subunit"/>
    <property type="evidence" value="ECO:0007669"/>
    <property type="project" value="InterPro"/>
</dbReference>
<dbReference type="PROSITE" id="PS50889">
    <property type="entry name" value="S4"/>
    <property type="match status" value="1"/>
</dbReference>
<dbReference type="InterPro" id="IPR018079">
    <property type="entry name" value="Ribosomal_uS4_CS"/>
</dbReference>
<dbReference type="InterPro" id="IPR036986">
    <property type="entry name" value="S4_RNA-bd_sf"/>
</dbReference>
<dbReference type="AlphaFoldDB" id="A0A0H4TBN7"/>
<dbReference type="Pfam" id="PF00163">
    <property type="entry name" value="Ribosomal_S4"/>
    <property type="match status" value="1"/>
</dbReference>
<evidence type="ECO:0000256" key="7">
    <source>
        <dbReference type="HAMAP-Rule" id="MF_01306"/>
    </source>
</evidence>
<dbReference type="GO" id="GO:0006412">
    <property type="term" value="P:translation"/>
    <property type="evidence" value="ECO:0007669"/>
    <property type="project" value="UniProtKB-UniRule"/>
</dbReference>
<keyword evidence="2 7" id="KW-0699">rRNA-binding</keyword>
<comment type="function">
    <text evidence="7">With S5 and S12 plays an important role in translational accuracy.</text>
</comment>
<sequence>MARYIGSVCRLCRREGIKLFLKGDRCFTEKCAIEKRNYAPGMHGKGGRLKTKLQGYGLQLREKQKVKRLYGMLEGQFGLTFRRAAQEKGVVGEVLLQKLERRLSNVVHRLGFGSSQAQARQLVRHGHVRVNERKLDIPSYQVRVGDVIGLAPRATKSAFVQASIEAVKGRGVPKWLELNPSGMTGKVLALPARDDVNFPIQEQLVVELYSK</sequence>
<dbReference type="SUPFAM" id="SSF55174">
    <property type="entry name" value="Alpha-L RNA-binding motif"/>
    <property type="match status" value="1"/>
</dbReference>
<reference evidence="11" key="1">
    <citation type="journal article" date="2015" name="ISME J.">
        <title>Aquifer environment selects for microbial species cohorts in sediment and groundwater.</title>
        <authorList>
            <person name="Hug L.A."/>
            <person name="Thomas B.C."/>
            <person name="Brown C.T."/>
            <person name="Frischkorn K.R."/>
            <person name="Williams K.H."/>
            <person name="Tringe S.G."/>
            <person name="Banfield J.F."/>
        </authorList>
    </citation>
    <scope>NUCLEOTIDE SEQUENCE</scope>
</reference>
<evidence type="ECO:0000313" key="11">
    <source>
        <dbReference type="EMBL" id="AKQ03897.1"/>
    </source>
</evidence>
<comment type="subunit">
    <text evidence="7">Part of the 30S ribosomal subunit. Contacts protein S5. The interaction surface between S4 and S5 is involved in control of translational fidelity.</text>
</comment>
<keyword evidence="3 7" id="KW-0694">RNA-binding</keyword>
<dbReference type="InterPro" id="IPR005709">
    <property type="entry name" value="Ribosomal_uS4_bac-type"/>
</dbReference>
<evidence type="ECO:0000259" key="10">
    <source>
        <dbReference type="SMART" id="SM01390"/>
    </source>
</evidence>
<dbReference type="InterPro" id="IPR001912">
    <property type="entry name" value="Ribosomal_uS4_N"/>
</dbReference>
<dbReference type="PANTHER" id="PTHR11831:SF4">
    <property type="entry name" value="SMALL RIBOSOMAL SUBUNIT PROTEIN US4M"/>
    <property type="match status" value="1"/>
</dbReference>
<evidence type="ECO:0000256" key="4">
    <source>
        <dbReference type="ARBA" id="ARBA00022980"/>
    </source>
</evidence>
<evidence type="ECO:0000256" key="8">
    <source>
        <dbReference type="RuleBase" id="RU003699"/>
    </source>
</evidence>
<evidence type="ECO:0000256" key="6">
    <source>
        <dbReference type="ARBA" id="ARBA00035254"/>
    </source>
</evidence>
<evidence type="ECO:0000256" key="2">
    <source>
        <dbReference type="ARBA" id="ARBA00022730"/>
    </source>
</evidence>
<dbReference type="NCBIfam" id="TIGR01017">
    <property type="entry name" value="rpsD_bact"/>
    <property type="match status" value="1"/>
</dbReference>
<name>A0A0H4TBN7_9BACT</name>
<feature type="domain" description="RNA-binding S4" evidence="9">
    <location>
        <begin position="101"/>
        <end position="165"/>
    </location>
</feature>
<dbReference type="NCBIfam" id="NF003717">
    <property type="entry name" value="PRK05327.1"/>
    <property type="match status" value="1"/>
</dbReference>
<keyword evidence="4 7" id="KW-0689">Ribosomal protein</keyword>
<dbReference type="GO" id="GO:0003735">
    <property type="term" value="F:structural constituent of ribosome"/>
    <property type="evidence" value="ECO:0007669"/>
    <property type="project" value="InterPro"/>
</dbReference>
<comment type="function">
    <text evidence="7">One of the primary rRNA binding proteins, it binds directly to 16S rRNA where it nucleates assembly of the body of the 30S subunit.</text>
</comment>
<proteinExistence type="inferred from homology"/>
<evidence type="ECO:0000259" key="9">
    <source>
        <dbReference type="SMART" id="SM00363"/>
    </source>
</evidence>
<dbReference type="GO" id="GO:0042274">
    <property type="term" value="P:ribosomal small subunit biogenesis"/>
    <property type="evidence" value="ECO:0007669"/>
    <property type="project" value="TreeGrafter"/>
</dbReference>
<keyword evidence="5 7" id="KW-0687">Ribonucleoprotein</keyword>
<organism evidence="11">
    <name type="scientific">uncultured Acidobacteria bacterium Rifle_16ft_4_minimus_38982</name>
    <dbReference type="NCBI Taxonomy" id="1665089"/>
    <lineage>
        <taxon>Bacteria</taxon>
        <taxon>Pseudomonadati</taxon>
        <taxon>Acidobacteriota</taxon>
        <taxon>environmental samples</taxon>
    </lineage>
</organism>
<gene>
    <name evidence="7 11" type="primary">rpsD</name>
</gene>
<dbReference type="InterPro" id="IPR002942">
    <property type="entry name" value="S4_RNA-bd"/>
</dbReference>
<protein>
    <recommendedName>
        <fullName evidence="6 7">Small ribosomal subunit protein uS4</fullName>
    </recommendedName>
</protein>
<dbReference type="FunFam" id="3.10.290.10:FF:000001">
    <property type="entry name" value="30S ribosomal protein S4"/>
    <property type="match status" value="1"/>
</dbReference>
<dbReference type="SMART" id="SM01390">
    <property type="entry name" value="Ribosomal_S4"/>
    <property type="match status" value="1"/>
</dbReference>
<dbReference type="GO" id="GO:0019843">
    <property type="term" value="F:rRNA binding"/>
    <property type="evidence" value="ECO:0007669"/>
    <property type="project" value="UniProtKB-UniRule"/>
</dbReference>
<dbReference type="SMART" id="SM00363">
    <property type="entry name" value="S4"/>
    <property type="match status" value="1"/>
</dbReference>
<dbReference type="CDD" id="cd00165">
    <property type="entry name" value="S4"/>
    <property type="match status" value="1"/>
</dbReference>
<evidence type="ECO:0000256" key="5">
    <source>
        <dbReference type="ARBA" id="ARBA00023274"/>
    </source>
</evidence>
<dbReference type="Gene3D" id="3.10.290.10">
    <property type="entry name" value="RNA-binding S4 domain"/>
    <property type="match status" value="1"/>
</dbReference>
<dbReference type="HAMAP" id="MF_01306_B">
    <property type="entry name" value="Ribosomal_uS4_B"/>
    <property type="match status" value="1"/>
</dbReference>
<comment type="similarity">
    <text evidence="1 7 8">Belongs to the universal ribosomal protein uS4 family.</text>
</comment>
<dbReference type="Pfam" id="PF01479">
    <property type="entry name" value="S4"/>
    <property type="match status" value="1"/>
</dbReference>
<dbReference type="PROSITE" id="PS00632">
    <property type="entry name" value="RIBOSOMAL_S4"/>
    <property type="match status" value="1"/>
</dbReference>
<dbReference type="EMBL" id="KT007024">
    <property type="protein sequence ID" value="AKQ03897.1"/>
    <property type="molecule type" value="Genomic_DNA"/>
</dbReference>
<dbReference type="Gene3D" id="1.10.1050.10">
    <property type="entry name" value="Ribosomal Protein S4 Delta 41, Chain A, domain 1"/>
    <property type="match status" value="1"/>
</dbReference>
<accession>A0A0H4TBN7</accession>
<dbReference type="PANTHER" id="PTHR11831">
    <property type="entry name" value="30S 40S RIBOSOMAL PROTEIN"/>
    <property type="match status" value="1"/>
</dbReference>
<dbReference type="InterPro" id="IPR022801">
    <property type="entry name" value="Ribosomal_uS4"/>
</dbReference>
<evidence type="ECO:0000256" key="1">
    <source>
        <dbReference type="ARBA" id="ARBA00007465"/>
    </source>
</evidence>
<evidence type="ECO:0000256" key="3">
    <source>
        <dbReference type="ARBA" id="ARBA00022884"/>
    </source>
</evidence>